<accession>A0A444WS66</accession>
<proteinExistence type="predicted"/>
<dbReference type="AlphaFoldDB" id="A0A444WS66"/>
<keyword evidence="1" id="KW-0472">Membrane</keyword>
<keyword evidence="1" id="KW-0812">Transmembrane</keyword>
<dbReference type="EMBL" id="SDMP01000021">
    <property type="protein sequence ID" value="RYQ80240.1"/>
    <property type="molecule type" value="Genomic_DNA"/>
</dbReference>
<comment type="caution">
    <text evidence="2">The sequence shown here is derived from an EMBL/GenBank/DDBJ whole genome shotgun (WGS) entry which is preliminary data.</text>
</comment>
<keyword evidence="1" id="KW-1133">Transmembrane helix</keyword>
<gene>
    <name evidence="2" type="ORF">Ahy_Scaffold1g106778</name>
</gene>
<evidence type="ECO:0000256" key="1">
    <source>
        <dbReference type="SAM" id="Phobius"/>
    </source>
</evidence>
<evidence type="ECO:0000313" key="3">
    <source>
        <dbReference type="Proteomes" id="UP000289738"/>
    </source>
</evidence>
<keyword evidence="3" id="KW-1185">Reference proteome</keyword>
<feature type="transmembrane region" description="Helical" evidence="1">
    <location>
        <begin position="15"/>
        <end position="34"/>
    </location>
</feature>
<evidence type="ECO:0000313" key="2">
    <source>
        <dbReference type="EMBL" id="RYQ80240.1"/>
    </source>
</evidence>
<reference evidence="2 3" key="1">
    <citation type="submission" date="2019-01" db="EMBL/GenBank/DDBJ databases">
        <title>Sequencing of cultivated peanut Arachis hypogaea provides insights into genome evolution and oil improvement.</title>
        <authorList>
            <person name="Chen X."/>
        </authorList>
    </citation>
    <scope>NUCLEOTIDE SEQUENCE [LARGE SCALE GENOMIC DNA]</scope>
    <source>
        <strain evidence="3">cv. Fuhuasheng</strain>
        <tissue evidence="2">Leaves</tissue>
    </source>
</reference>
<name>A0A444WS66_ARAHY</name>
<dbReference type="Proteomes" id="UP000289738">
    <property type="component" value="Unassembled WGS sequence"/>
</dbReference>
<organism evidence="2 3">
    <name type="scientific">Arachis hypogaea</name>
    <name type="common">Peanut</name>
    <dbReference type="NCBI Taxonomy" id="3818"/>
    <lineage>
        <taxon>Eukaryota</taxon>
        <taxon>Viridiplantae</taxon>
        <taxon>Streptophyta</taxon>
        <taxon>Embryophyta</taxon>
        <taxon>Tracheophyta</taxon>
        <taxon>Spermatophyta</taxon>
        <taxon>Magnoliopsida</taxon>
        <taxon>eudicotyledons</taxon>
        <taxon>Gunneridae</taxon>
        <taxon>Pentapetalae</taxon>
        <taxon>rosids</taxon>
        <taxon>fabids</taxon>
        <taxon>Fabales</taxon>
        <taxon>Fabaceae</taxon>
        <taxon>Papilionoideae</taxon>
        <taxon>50 kb inversion clade</taxon>
        <taxon>dalbergioids sensu lato</taxon>
        <taxon>Dalbergieae</taxon>
        <taxon>Pterocarpus clade</taxon>
        <taxon>Arachis</taxon>
    </lineage>
</organism>
<sequence>MLVVLSVMTLYLRCFRLFLVVIGLCIFLPVRLRLSRQTLARKRERRLPLSI</sequence>
<protein>
    <submittedName>
        <fullName evidence="2">Uncharacterized protein</fullName>
    </submittedName>
</protein>